<dbReference type="AlphaFoldDB" id="A0A2A2GFV9"/>
<gene>
    <name evidence="2" type="ORF">CK503_01605</name>
</gene>
<dbReference type="InterPro" id="IPR011989">
    <property type="entry name" value="ARM-like"/>
</dbReference>
<dbReference type="Pfam" id="PF17900">
    <property type="entry name" value="Peptidase_M1_N"/>
    <property type="match status" value="1"/>
</dbReference>
<comment type="caution">
    <text evidence="2">The sequence shown here is derived from an EMBL/GenBank/DDBJ whole genome shotgun (WGS) entry which is preliminary data.</text>
</comment>
<protein>
    <recommendedName>
        <fullName evidence="1">Aminopeptidase N-like N-terminal domain-containing protein</fullName>
    </recommendedName>
</protein>
<name>A0A2A2GFV9_9BACT</name>
<feature type="domain" description="Aminopeptidase N-like N-terminal" evidence="1">
    <location>
        <begin position="47"/>
        <end position="178"/>
    </location>
</feature>
<accession>A0A2A2GFV9</accession>
<dbReference type="Gene3D" id="1.25.10.10">
    <property type="entry name" value="Leucine-rich Repeat Variant"/>
    <property type="match status" value="1"/>
</dbReference>
<dbReference type="InterPro" id="IPR045357">
    <property type="entry name" value="Aminopeptidase_N-like_N"/>
</dbReference>
<organism evidence="2 3">
    <name type="scientific">Fodinibius salipaludis</name>
    <dbReference type="NCBI Taxonomy" id="2032627"/>
    <lineage>
        <taxon>Bacteria</taxon>
        <taxon>Pseudomonadati</taxon>
        <taxon>Balneolota</taxon>
        <taxon>Balneolia</taxon>
        <taxon>Balneolales</taxon>
        <taxon>Balneolaceae</taxon>
        <taxon>Fodinibius</taxon>
    </lineage>
</organism>
<evidence type="ECO:0000259" key="1">
    <source>
        <dbReference type="Pfam" id="PF17900"/>
    </source>
</evidence>
<dbReference type="OrthoDB" id="1522410at2"/>
<dbReference type="SUPFAM" id="SSF63737">
    <property type="entry name" value="Leukotriene A4 hydrolase N-terminal domain"/>
    <property type="match status" value="1"/>
</dbReference>
<reference evidence="2 3" key="1">
    <citation type="submission" date="2017-08" db="EMBL/GenBank/DDBJ databases">
        <title>Aliifodinibius alkalisoli sp. nov., isolated from saline alkaline soil.</title>
        <authorList>
            <person name="Liu D."/>
            <person name="Zhang G."/>
        </authorList>
    </citation>
    <scope>NUCLEOTIDE SEQUENCE [LARGE SCALE GENOMIC DNA]</scope>
    <source>
        <strain evidence="2 3">WN023</strain>
    </source>
</reference>
<proteinExistence type="predicted"/>
<keyword evidence="3" id="KW-1185">Reference proteome</keyword>
<dbReference type="RefSeq" id="WP_095605028.1">
    <property type="nucleotide sequence ID" value="NZ_NSKE01000001.1"/>
</dbReference>
<sequence length="774" mass="87509">MCRNRIAFLPRVLFLAGLIMLMVSDLKAQSFDHEPYPKLDFNFVNLELSLGVQPQNLRIDGEAVYQVEANISGADTLTLYASHLDISNVSVDGEAADFSLQNDSLFIPVNDSAEVGSQYEVNIRYSGRPQFGVLQNRNETIWSSQLPKAQRHWVPIVDHPQVTFKTIFNISVPSGIQVWATGEKVGEEVLSVDAMRYQFASQKEVPASGLSFAIGGFDNQSTGYGEKKINLAVAKSLDSKIDPQAVLQNAQDYLASVEEKLQREYPFKQLQIVVLEDHNGEKKSWGATTIFLYKNRGDLDTQLMRGIIGQWFGVQQRERQWNQADAITLSQTLLFKELLPDSSILSSKDQPKGFGHSLYSQFGSEQWNSWQKGIGEWQNESVTVFMRDSITKMLELSAVISWEEYANFWYDHIGQPLFERPQFSFDSAESSQRDSVAYEVYYDFNEAEGELKLQFEATQGYFGELTTIEAYEIYPGKVDTSEVTFTGKEDSIVLQVQPTINTLQLSYEDYPTLTLDEFKPSSFLISELRNGETVEERAKAARKLGYHTENPDLQLAIQDFMKQDLEPKVEAGLLLSMADITDGASGTEQAFLDALKSDHQVIREAGLMALQNYPQNSTVVNTVQAMAQQANEMPMFKKSMQVLTAVMDEESFSGFVESIVQADTVGHQSIFAIKELANMGQVEDAVDQANLFTESEYSYDIRSAALQLLIQHDHAASNWLNRGQELAEEADPRIRFLIVRGMGQNMNDEIRQFLMDYRQDEYDARVHQKIKDIL</sequence>
<evidence type="ECO:0000313" key="2">
    <source>
        <dbReference type="EMBL" id="PAU95783.1"/>
    </source>
</evidence>
<dbReference type="InterPro" id="IPR042097">
    <property type="entry name" value="Aminopeptidase_N-like_N_sf"/>
</dbReference>
<dbReference type="EMBL" id="NSKE01000001">
    <property type="protein sequence ID" value="PAU95783.1"/>
    <property type="molecule type" value="Genomic_DNA"/>
</dbReference>
<dbReference type="Proteomes" id="UP000218831">
    <property type="component" value="Unassembled WGS sequence"/>
</dbReference>
<dbReference type="Gene3D" id="2.60.40.1730">
    <property type="entry name" value="tricorn interacting facor f3 domain"/>
    <property type="match status" value="1"/>
</dbReference>
<evidence type="ECO:0000313" key="3">
    <source>
        <dbReference type="Proteomes" id="UP000218831"/>
    </source>
</evidence>